<protein>
    <submittedName>
        <fullName evidence="2">Uncharacterized protein</fullName>
    </submittedName>
</protein>
<gene>
    <name evidence="2" type="ORF">BDP81DRAFT_442683</name>
</gene>
<dbReference type="RefSeq" id="XP_060437868.1">
    <property type="nucleotide sequence ID" value="XM_060591686.1"/>
</dbReference>
<keyword evidence="3" id="KW-1185">Reference proteome</keyword>
<feature type="region of interest" description="Disordered" evidence="1">
    <location>
        <begin position="28"/>
        <end position="55"/>
    </location>
</feature>
<dbReference type="EMBL" id="JAHMHQ010000042">
    <property type="protein sequence ID" value="KAK1621873.1"/>
    <property type="molecule type" value="Genomic_DNA"/>
</dbReference>
<evidence type="ECO:0000256" key="1">
    <source>
        <dbReference type="SAM" id="MobiDB-lite"/>
    </source>
</evidence>
<sequence>MGCFLLGNTSSTCVCVYTHRELIYGKPRRLPSAKLETNPPAPKRRWNKQPPDLSC</sequence>
<name>A0AAJ0E9M4_9PEZI</name>
<comment type="caution">
    <text evidence="2">The sequence shown here is derived from an EMBL/GenBank/DDBJ whole genome shotgun (WGS) entry which is preliminary data.</text>
</comment>
<dbReference type="AlphaFoldDB" id="A0AAJ0E9M4"/>
<dbReference type="GeneID" id="85476548"/>
<organism evidence="2 3">
    <name type="scientific">Colletotrichum phormii</name>
    <dbReference type="NCBI Taxonomy" id="359342"/>
    <lineage>
        <taxon>Eukaryota</taxon>
        <taxon>Fungi</taxon>
        <taxon>Dikarya</taxon>
        <taxon>Ascomycota</taxon>
        <taxon>Pezizomycotina</taxon>
        <taxon>Sordariomycetes</taxon>
        <taxon>Hypocreomycetidae</taxon>
        <taxon>Glomerellales</taxon>
        <taxon>Glomerellaceae</taxon>
        <taxon>Colletotrichum</taxon>
        <taxon>Colletotrichum acutatum species complex</taxon>
    </lineage>
</organism>
<evidence type="ECO:0000313" key="3">
    <source>
        <dbReference type="Proteomes" id="UP001243989"/>
    </source>
</evidence>
<dbReference type="Proteomes" id="UP001243989">
    <property type="component" value="Unassembled WGS sequence"/>
</dbReference>
<proteinExistence type="predicted"/>
<accession>A0AAJ0E9M4</accession>
<reference evidence="2" key="1">
    <citation type="submission" date="2021-06" db="EMBL/GenBank/DDBJ databases">
        <title>Comparative genomics, transcriptomics and evolutionary studies reveal genomic signatures of adaptation to plant cell wall in hemibiotrophic fungi.</title>
        <authorList>
            <consortium name="DOE Joint Genome Institute"/>
            <person name="Baroncelli R."/>
            <person name="Diaz J.F."/>
            <person name="Benocci T."/>
            <person name="Peng M."/>
            <person name="Battaglia E."/>
            <person name="Haridas S."/>
            <person name="Andreopoulos W."/>
            <person name="Labutti K."/>
            <person name="Pangilinan J."/>
            <person name="Floch G.L."/>
            <person name="Makela M.R."/>
            <person name="Henrissat B."/>
            <person name="Grigoriev I.V."/>
            <person name="Crouch J.A."/>
            <person name="De Vries R.P."/>
            <person name="Sukno S.A."/>
            <person name="Thon M.R."/>
        </authorList>
    </citation>
    <scope>NUCLEOTIDE SEQUENCE</scope>
    <source>
        <strain evidence="2">CBS 102054</strain>
    </source>
</reference>
<evidence type="ECO:0000313" key="2">
    <source>
        <dbReference type="EMBL" id="KAK1621873.1"/>
    </source>
</evidence>